<dbReference type="KEGG" id="vg:40102957"/>
<keyword evidence="2" id="KW-1185">Reference proteome</keyword>
<organism evidence="1 2">
    <name type="scientific">Vibrio phage VP4B</name>
    <dbReference type="NCBI Taxonomy" id="1262540"/>
    <lineage>
        <taxon>Viruses</taxon>
        <taxon>Duplodnaviria</taxon>
        <taxon>Heunggongvirae</taxon>
        <taxon>Uroviricota</taxon>
        <taxon>Caudoviricetes</taxon>
        <taxon>Chimalliviridae</taxon>
        <taxon>Gorgonvirinae</taxon>
        <taxon>Tidunavirus</taxon>
        <taxon>Tidunavirus VP4B</taxon>
    </lineage>
</organism>
<dbReference type="GeneID" id="40102957"/>
<sequence>MSHLNIVKHRRMVIFKKKDITLGVIKLLRSLKKRPEKKRFLLVEYGRPIHDHITPKYAVLKLKCFEYDDEGNLTASVTAADSHNPTVNLGNGKVSLGQLLLSSEKPTFSFVSEMVKRPVQKDGQPVIDEKGRQQFFNNCLIYVEPEQKPILSVSSQS</sequence>
<reference evidence="1 2" key="1">
    <citation type="submission" date="2012-11" db="EMBL/GenBank/DDBJ databases">
        <title>Complete genome sequence of a novel phiKZ-like Vibrio phage.</title>
        <authorList>
            <person name="Luo Z."/>
            <person name="Yu Y."/>
        </authorList>
    </citation>
    <scope>NUCLEOTIDE SEQUENCE [LARGE SCALE GENOMIC DNA]</scope>
</reference>
<proteinExistence type="predicted"/>
<accession>V9LZR3</accession>
<protein>
    <submittedName>
        <fullName evidence="1">Uncharacterized protein</fullName>
    </submittedName>
</protein>
<dbReference type="RefSeq" id="YP_009626057.1">
    <property type="nucleotide sequence ID" value="NC_042136.1"/>
</dbReference>
<dbReference type="OrthoDB" id="19220at10239"/>
<dbReference type="Proteomes" id="UP000272155">
    <property type="component" value="Segment"/>
</dbReference>
<evidence type="ECO:0000313" key="2">
    <source>
        <dbReference type="Proteomes" id="UP000272155"/>
    </source>
</evidence>
<evidence type="ECO:0000313" key="1">
    <source>
        <dbReference type="EMBL" id="AGB07195.1"/>
    </source>
</evidence>
<dbReference type="EMBL" id="KC131130">
    <property type="protein sequence ID" value="AGB07195.1"/>
    <property type="molecule type" value="Genomic_DNA"/>
</dbReference>
<name>V9LZR3_9CAUD</name>